<evidence type="ECO:0000256" key="9">
    <source>
        <dbReference type="ARBA" id="ARBA00023015"/>
    </source>
</evidence>
<protein>
    <recommendedName>
        <fullName evidence="17">Coatomer subunit zeta</fullName>
    </recommendedName>
</protein>
<dbReference type="InterPro" id="IPR022775">
    <property type="entry name" value="AP_mu_sigma_su"/>
</dbReference>
<sequence>MTNFNVTQVEAILILGENGEKIAVRYYKLHPSSKLSFSEDEQKVFEKSLVDQLEQARTSEIQHDCLLLENHLVVFSIVADVYIVVVGHLTENELILSQLCKNVEKVLEYLTKYVDIYVISFYDIKKDFVYEKLASVFLLLDDVVDGGIIMETEHEVIIKRLKRKENDSSDHVPVKQAIHNVRNNFTKLQARNFGTKRVTQRRRFMLRIIRPEEKFTDKTMTNGLFDKNDCLPKSLLKSPVIRKLIYANTAESMKIASTIKWDAYKCDVKGVRWHPSGSWLVQFSKRNYENNFFVNCKAYFRVEKHGFFEAKKLAIAYRKRLEFEYSQLEKTWEIIEKKREMEKMEKIKAKEIKELEEQFFLSDNLNSFET</sequence>
<dbReference type="RefSeq" id="XP_955445.1">
    <property type="nucleotide sequence ID" value="XM_950352.1"/>
</dbReference>
<dbReference type="GO" id="GO:0006886">
    <property type="term" value="P:intracellular protein transport"/>
    <property type="evidence" value="ECO:0007669"/>
    <property type="project" value="TreeGrafter"/>
</dbReference>
<dbReference type="GeneID" id="3864650"/>
<dbReference type="EMBL" id="CR940352">
    <property type="protein sequence ID" value="CAI75969.1"/>
    <property type="molecule type" value="Genomic_DNA"/>
</dbReference>
<dbReference type="GO" id="GO:0030126">
    <property type="term" value="C:COPI vesicle coat"/>
    <property type="evidence" value="ECO:0007669"/>
    <property type="project" value="UniProtKB-UniRule"/>
</dbReference>
<evidence type="ECO:0000313" key="20">
    <source>
        <dbReference type="EMBL" id="CAI75969.1"/>
    </source>
</evidence>
<accession>Q4UB32</accession>
<dbReference type="Proteomes" id="UP000001950">
    <property type="component" value="Chromosome 3"/>
</dbReference>
<dbReference type="STRING" id="5874.Q4UB32"/>
<dbReference type="PANTHER" id="PTHR11043">
    <property type="entry name" value="ZETA-COAT PROTEIN"/>
    <property type="match status" value="1"/>
</dbReference>
<dbReference type="GO" id="GO:0003700">
    <property type="term" value="F:DNA-binding transcription factor activity"/>
    <property type="evidence" value="ECO:0007669"/>
    <property type="project" value="InterPro"/>
</dbReference>
<evidence type="ECO:0000256" key="16">
    <source>
        <dbReference type="ARBA" id="ARBA00045555"/>
    </source>
</evidence>
<dbReference type="KEGG" id="tan:TA18095"/>
<comment type="similarity">
    <text evidence="3 17">Belongs to the adaptor complexes small subunit family.</text>
</comment>
<evidence type="ECO:0000313" key="21">
    <source>
        <dbReference type="Proteomes" id="UP000001950"/>
    </source>
</evidence>
<proteinExistence type="inferred from homology"/>
<evidence type="ECO:0000256" key="3">
    <source>
        <dbReference type="ARBA" id="ARBA00006972"/>
    </source>
</evidence>
<dbReference type="InterPro" id="IPR011012">
    <property type="entry name" value="Longin-like_dom_sf"/>
</dbReference>
<comment type="subcellular location">
    <subcellularLocation>
        <location evidence="17">Cytoplasm</location>
    </subcellularLocation>
    <subcellularLocation>
        <location evidence="2 17">Golgi apparatus membrane</location>
        <topology evidence="2 17">Peripheral membrane protein</topology>
        <orientation evidence="2 17">Cytoplasmic side</orientation>
    </subcellularLocation>
    <subcellularLocation>
        <location evidence="17">Cytoplasmic vesicle</location>
        <location evidence="17">COPI-coated vesicle membrane</location>
        <topology evidence="17">Peripheral membrane protein</topology>
        <orientation evidence="17">Cytoplasmic side</orientation>
    </subcellularLocation>
    <subcellularLocation>
        <location evidence="1">Nucleus</location>
    </subcellularLocation>
</comment>
<evidence type="ECO:0000259" key="19">
    <source>
        <dbReference type="Pfam" id="PF01217"/>
    </source>
</evidence>
<evidence type="ECO:0000256" key="13">
    <source>
        <dbReference type="ARBA" id="ARBA00023163"/>
    </source>
</evidence>
<dbReference type="GO" id="GO:0006891">
    <property type="term" value="P:intra-Golgi vesicle-mediated transport"/>
    <property type="evidence" value="ECO:0007669"/>
    <property type="project" value="TreeGrafter"/>
</dbReference>
<keyword evidence="21" id="KW-1185">Reference proteome</keyword>
<reference evidence="20 21" key="1">
    <citation type="journal article" date="2005" name="Science">
        <title>Genome of the host-cell transforming parasite Theileria annulata compared with T. parva.</title>
        <authorList>
            <person name="Pain A."/>
            <person name="Renauld H."/>
            <person name="Berriman M."/>
            <person name="Murphy L."/>
            <person name="Yeats C.A."/>
            <person name="Weir W."/>
            <person name="Kerhornou A."/>
            <person name="Aslett M."/>
            <person name="Bishop R."/>
            <person name="Bouchier C."/>
            <person name="Cochet M."/>
            <person name="Coulson R.M.R."/>
            <person name="Cronin A."/>
            <person name="de Villiers E.P."/>
            <person name="Fraser A."/>
            <person name="Fosker N."/>
            <person name="Gardner M."/>
            <person name="Goble A."/>
            <person name="Griffiths-Jones S."/>
            <person name="Harris D.E."/>
            <person name="Katzer F."/>
            <person name="Larke N."/>
            <person name="Lord A."/>
            <person name="Maser P."/>
            <person name="McKellar S."/>
            <person name="Mooney P."/>
            <person name="Morton F."/>
            <person name="Nene V."/>
            <person name="O'Neil S."/>
            <person name="Price C."/>
            <person name="Quail M.A."/>
            <person name="Rabbinowitsch E."/>
            <person name="Rawlings N.D."/>
            <person name="Rutter S."/>
            <person name="Saunders D."/>
            <person name="Seeger K."/>
            <person name="Shah T."/>
            <person name="Squares R."/>
            <person name="Squares S."/>
            <person name="Tivey A."/>
            <person name="Walker A.R."/>
            <person name="Woodward J."/>
            <person name="Dobbelaere D.A.E."/>
            <person name="Langsley G."/>
            <person name="Rajandream M.A."/>
            <person name="McKeever D."/>
            <person name="Shiels B."/>
            <person name="Tait A."/>
            <person name="Barrell B.G."/>
            <person name="Hall N."/>
        </authorList>
    </citation>
    <scope>NUCLEOTIDE SEQUENCE [LARGE SCALE GENOMIC DNA]</scope>
    <source>
        <strain evidence="21">Ankara</strain>
    </source>
</reference>
<evidence type="ECO:0000256" key="8">
    <source>
        <dbReference type="ARBA" id="ARBA00022927"/>
    </source>
</evidence>
<keyword evidence="8 17" id="KW-0653">Protein transport</keyword>
<dbReference type="AlphaFoldDB" id="Q4UB32"/>
<keyword evidence="10 17" id="KW-0333">Golgi apparatus</keyword>
<evidence type="ECO:0000256" key="6">
    <source>
        <dbReference type="ARBA" id="ARBA00022490"/>
    </source>
</evidence>
<comment type="subunit">
    <text evidence="4 17">Oligomeric complex that consists of at least the alpha, beta, beta', gamma, delta, epsilon and zeta subunits.</text>
</comment>
<evidence type="ECO:0000256" key="15">
    <source>
        <dbReference type="ARBA" id="ARBA00023329"/>
    </source>
</evidence>
<keyword evidence="9" id="KW-0805">Transcription regulation</keyword>
<dbReference type="PANTHER" id="PTHR11043:SF0">
    <property type="entry name" value="COATOMER SUBUNIT ZETA"/>
    <property type="match status" value="1"/>
</dbReference>
<evidence type="ECO:0000256" key="1">
    <source>
        <dbReference type="ARBA" id="ARBA00004123"/>
    </source>
</evidence>
<evidence type="ECO:0000256" key="17">
    <source>
        <dbReference type="RuleBase" id="RU366053"/>
    </source>
</evidence>
<dbReference type="GO" id="GO:0003677">
    <property type="term" value="F:DNA binding"/>
    <property type="evidence" value="ECO:0007669"/>
    <property type="project" value="UniProtKB-KW"/>
</dbReference>
<evidence type="ECO:0000259" key="18">
    <source>
        <dbReference type="Pfam" id="PF00847"/>
    </source>
</evidence>
<keyword evidence="11" id="KW-0238">DNA-binding</keyword>
<dbReference type="GO" id="GO:0005634">
    <property type="term" value="C:nucleus"/>
    <property type="evidence" value="ECO:0007669"/>
    <property type="project" value="UniProtKB-SubCell"/>
</dbReference>
<keyword evidence="7 17" id="KW-0931">ER-Golgi transport</keyword>
<feature type="domain" description="AP2/ERF" evidence="18">
    <location>
        <begin position="267"/>
        <end position="322"/>
    </location>
</feature>
<dbReference type="InterPro" id="IPR001471">
    <property type="entry name" value="AP2/ERF_dom"/>
</dbReference>
<dbReference type="OrthoDB" id="6585768at2759"/>
<keyword evidence="14" id="KW-0539">Nucleus</keyword>
<dbReference type="VEuPathDB" id="PiroplasmaDB:TA18095"/>
<dbReference type="GO" id="GO:0000139">
    <property type="term" value="C:Golgi membrane"/>
    <property type="evidence" value="ECO:0007669"/>
    <property type="project" value="UniProtKB-SubCell"/>
</dbReference>
<evidence type="ECO:0000256" key="2">
    <source>
        <dbReference type="ARBA" id="ARBA00004255"/>
    </source>
</evidence>
<dbReference type="SUPFAM" id="SSF64356">
    <property type="entry name" value="SNARE-like"/>
    <property type="match status" value="1"/>
</dbReference>
<dbReference type="Gene3D" id="3.30.450.60">
    <property type="match status" value="1"/>
</dbReference>
<gene>
    <name evidence="20" type="ORF">TA18095</name>
</gene>
<dbReference type="eggNOG" id="KOG3343">
    <property type="taxonomic scope" value="Eukaryota"/>
</dbReference>
<keyword evidence="5 17" id="KW-0813">Transport</keyword>
<evidence type="ECO:0000256" key="5">
    <source>
        <dbReference type="ARBA" id="ARBA00022448"/>
    </source>
</evidence>
<keyword evidence="15 17" id="KW-0968">Cytoplasmic vesicle</keyword>
<evidence type="ECO:0000256" key="14">
    <source>
        <dbReference type="ARBA" id="ARBA00023242"/>
    </source>
</evidence>
<name>Q4UB32_THEAN</name>
<evidence type="ECO:0000256" key="7">
    <source>
        <dbReference type="ARBA" id="ARBA00022892"/>
    </source>
</evidence>
<dbReference type="Gene3D" id="1.20.5.2050">
    <property type="match status" value="1"/>
</dbReference>
<feature type="domain" description="AP complex mu/sigma subunit" evidence="19">
    <location>
        <begin position="8"/>
        <end position="165"/>
    </location>
</feature>
<dbReference type="GO" id="GO:0006890">
    <property type="term" value="P:retrograde vesicle-mediated transport, Golgi to endoplasmic reticulum"/>
    <property type="evidence" value="ECO:0007669"/>
    <property type="project" value="UniProtKB-UniRule"/>
</dbReference>
<dbReference type="InParanoid" id="Q4UB32"/>
<dbReference type="Pfam" id="PF01217">
    <property type="entry name" value="Clat_adaptor_s"/>
    <property type="match status" value="1"/>
</dbReference>
<keyword evidence="12 17" id="KW-0472">Membrane</keyword>
<evidence type="ECO:0000256" key="4">
    <source>
        <dbReference type="ARBA" id="ARBA00011775"/>
    </source>
</evidence>
<keyword evidence="13" id="KW-0804">Transcription</keyword>
<dbReference type="Pfam" id="PF00847">
    <property type="entry name" value="AP2"/>
    <property type="match status" value="1"/>
</dbReference>
<comment type="function">
    <text evidence="16">The coatomer is a cytosolic protein complex that binds to dilysine motifs and reversibly associates with Golgi non-clathrin-coated vesicles, which further mediate biosynthetic protein transport from the ER, via the Golgi up to the trans Golgi network. Coatomer complex is required for budding from Golgi membranes, and is essential for the retrograde Golgi-to-ER transport of dilysine-tagged proteins. The zeta subunit may be involved in regulating the coat assembly and, hence, the rate of biosynthetic protein transport due to its association-dissociation properties with the coatomer complex.</text>
</comment>
<organism evidence="20 21">
    <name type="scientific">Theileria annulata</name>
    <dbReference type="NCBI Taxonomy" id="5874"/>
    <lineage>
        <taxon>Eukaryota</taxon>
        <taxon>Sar</taxon>
        <taxon>Alveolata</taxon>
        <taxon>Apicomplexa</taxon>
        <taxon>Aconoidasida</taxon>
        <taxon>Piroplasmida</taxon>
        <taxon>Theileriidae</taxon>
        <taxon>Theileria</taxon>
    </lineage>
</organism>
<dbReference type="FunCoup" id="Q4UB32">
    <property type="interactions" value="140"/>
</dbReference>
<evidence type="ECO:0000256" key="12">
    <source>
        <dbReference type="ARBA" id="ARBA00023136"/>
    </source>
</evidence>
<dbReference type="InterPro" id="IPR039652">
    <property type="entry name" value="Coatomer_zeta"/>
</dbReference>
<keyword evidence="6 17" id="KW-0963">Cytoplasm</keyword>
<evidence type="ECO:0000256" key="10">
    <source>
        <dbReference type="ARBA" id="ARBA00023034"/>
    </source>
</evidence>
<evidence type="ECO:0000256" key="11">
    <source>
        <dbReference type="ARBA" id="ARBA00023125"/>
    </source>
</evidence>